<accession>A0ABX2ZX28</accession>
<keyword evidence="1" id="KW-1133">Transmembrane helix</keyword>
<keyword evidence="3" id="KW-1185">Reference proteome</keyword>
<evidence type="ECO:0000313" key="2">
    <source>
        <dbReference type="EMBL" id="ODN41102.1"/>
    </source>
</evidence>
<gene>
    <name evidence="2" type="ORF">BGC07_18325</name>
</gene>
<proteinExistence type="predicted"/>
<dbReference type="EMBL" id="MDTU01000007">
    <property type="protein sequence ID" value="ODN41102.1"/>
    <property type="molecule type" value="Genomic_DNA"/>
</dbReference>
<name>A0ABX2ZX28_9GAMM</name>
<dbReference type="RefSeq" id="WP_069314501.1">
    <property type="nucleotide sequence ID" value="NZ_MDTU01000007.1"/>
</dbReference>
<keyword evidence="1" id="KW-0472">Membrane</keyword>
<feature type="transmembrane region" description="Helical" evidence="1">
    <location>
        <begin position="47"/>
        <end position="68"/>
    </location>
</feature>
<dbReference type="Proteomes" id="UP000094329">
    <property type="component" value="Unassembled WGS sequence"/>
</dbReference>
<evidence type="ECO:0000313" key="3">
    <source>
        <dbReference type="Proteomes" id="UP000094329"/>
    </source>
</evidence>
<sequence length="72" mass="7989">MNSEEITTDLFKKIVEGSTVTKAEMIEAIHANNKDIRDEMQSLRSDIKWGVGIIISVVTIVVAIASYLTHLT</sequence>
<keyword evidence="1" id="KW-0812">Transmembrane</keyword>
<evidence type="ECO:0000256" key="1">
    <source>
        <dbReference type="SAM" id="Phobius"/>
    </source>
</evidence>
<comment type="caution">
    <text evidence="2">The sequence shown here is derived from an EMBL/GenBank/DDBJ whole genome shotgun (WGS) entry which is preliminary data.</text>
</comment>
<reference evidence="2 3" key="1">
    <citation type="submission" date="2016-08" db="EMBL/GenBank/DDBJ databases">
        <title>Draft genome sequence of Candidatus Piscirickettsia litoralis, from seawater.</title>
        <authorList>
            <person name="Wan X."/>
            <person name="Lee A.J."/>
            <person name="Hou S."/>
            <person name="Donachie S.P."/>
        </authorList>
    </citation>
    <scope>NUCLEOTIDE SEQUENCE [LARGE SCALE GENOMIC DNA]</scope>
    <source>
        <strain evidence="2 3">Y2</strain>
    </source>
</reference>
<evidence type="ECO:0008006" key="4">
    <source>
        <dbReference type="Google" id="ProtNLM"/>
    </source>
</evidence>
<protein>
    <recommendedName>
        <fullName evidence="4">DUF1640 domain-containing protein</fullName>
    </recommendedName>
</protein>
<organism evidence="2 3">
    <name type="scientific">Piscirickettsia litoralis</name>
    <dbReference type="NCBI Taxonomy" id="1891921"/>
    <lineage>
        <taxon>Bacteria</taxon>
        <taxon>Pseudomonadati</taxon>
        <taxon>Pseudomonadota</taxon>
        <taxon>Gammaproteobacteria</taxon>
        <taxon>Thiotrichales</taxon>
        <taxon>Piscirickettsiaceae</taxon>
        <taxon>Piscirickettsia</taxon>
    </lineage>
</organism>